<gene>
    <name evidence="1" type="ORF">SK128_028258</name>
</gene>
<dbReference type="AlphaFoldDB" id="A0AAN9A2A9"/>
<evidence type="ECO:0000313" key="1">
    <source>
        <dbReference type="EMBL" id="KAK7077796.1"/>
    </source>
</evidence>
<protein>
    <submittedName>
        <fullName evidence="1">Uncharacterized protein</fullName>
    </submittedName>
</protein>
<sequence length="67" mass="8303">KIRRIKHCAPHDMYLIPQEKGYTQARRLHRYKRGMNRRKYTKHEDKKSKSISWLKGYFKCNIQDLPR</sequence>
<feature type="non-terminal residue" evidence="1">
    <location>
        <position position="1"/>
    </location>
</feature>
<dbReference type="EMBL" id="JAXCGZ010008252">
    <property type="protein sequence ID" value="KAK7077796.1"/>
    <property type="molecule type" value="Genomic_DNA"/>
</dbReference>
<evidence type="ECO:0000313" key="2">
    <source>
        <dbReference type="Proteomes" id="UP001381693"/>
    </source>
</evidence>
<reference evidence="1 2" key="1">
    <citation type="submission" date="2023-11" db="EMBL/GenBank/DDBJ databases">
        <title>Halocaridina rubra genome assembly.</title>
        <authorList>
            <person name="Smith C."/>
        </authorList>
    </citation>
    <scope>NUCLEOTIDE SEQUENCE [LARGE SCALE GENOMIC DNA]</scope>
    <source>
        <strain evidence="1">EP-1</strain>
        <tissue evidence="1">Whole</tissue>
    </source>
</reference>
<keyword evidence="2" id="KW-1185">Reference proteome</keyword>
<dbReference type="Proteomes" id="UP001381693">
    <property type="component" value="Unassembled WGS sequence"/>
</dbReference>
<accession>A0AAN9A2A9</accession>
<organism evidence="1 2">
    <name type="scientific">Halocaridina rubra</name>
    <name type="common">Hawaiian red shrimp</name>
    <dbReference type="NCBI Taxonomy" id="373956"/>
    <lineage>
        <taxon>Eukaryota</taxon>
        <taxon>Metazoa</taxon>
        <taxon>Ecdysozoa</taxon>
        <taxon>Arthropoda</taxon>
        <taxon>Crustacea</taxon>
        <taxon>Multicrustacea</taxon>
        <taxon>Malacostraca</taxon>
        <taxon>Eumalacostraca</taxon>
        <taxon>Eucarida</taxon>
        <taxon>Decapoda</taxon>
        <taxon>Pleocyemata</taxon>
        <taxon>Caridea</taxon>
        <taxon>Atyoidea</taxon>
        <taxon>Atyidae</taxon>
        <taxon>Halocaridina</taxon>
    </lineage>
</organism>
<proteinExistence type="predicted"/>
<comment type="caution">
    <text evidence="1">The sequence shown here is derived from an EMBL/GenBank/DDBJ whole genome shotgun (WGS) entry which is preliminary data.</text>
</comment>
<name>A0AAN9A2A9_HALRR</name>